<feature type="region of interest" description="Disordered" evidence="1">
    <location>
        <begin position="1"/>
        <end position="47"/>
    </location>
</feature>
<dbReference type="Proteomes" id="UP001204953">
    <property type="component" value="Unassembled WGS sequence"/>
</dbReference>
<name>A0AAE3GW38_9CYAN</name>
<proteinExistence type="predicted"/>
<organism evidence="2 3">
    <name type="scientific">Limnofasciculus baicalensis BBK-W-15</name>
    <dbReference type="NCBI Taxonomy" id="2699891"/>
    <lineage>
        <taxon>Bacteria</taxon>
        <taxon>Bacillati</taxon>
        <taxon>Cyanobacteriota</taxon>
        <taxon>Cyanophyceae</taxon>
        <taxon>Coleofasciculales</taxon>
        <taxon>Coleofasciculaceae</taxon>
        <taxon>Limnofasciculus</taxon>
        <taxon>Limnofasciculus baicalensis</taxon>
    </lineage>
</organism>
<evidence type="ECO:0000313" key="2">
    <source>
        <dbReference type="EMBL" id="MCP2731771.1"/>
    </source>
</evidence>
<comment type="caution">
    <text evidence="2">The sequence shown here is derived from an EMBL/GenBank/DDBJ whole genome shotgun (WGS) entry which is preliminary data.</text>
</comment>
<reference evidence="2" key="1">
    <citation type="submission" date="2022-06" db="EMBL/GenBank/DDBJ databases">
        <title>New cyanobacteria of genus Symplocastrum in benthos of Lake Baikal.</title>
        <authorList>
            <person name="Sorokovikova E."/>
            <person name="Tikhonova I."/>
            <person name="Krasnopeev A."/>
            <person name="Evseev P."/>
            <person name="Gladkikh A."/>
            <person name="Belykh O."/>
        </authorList>
    </citation>
    <scope>NUCLEOTIDE SEQUENCE</scope>
    <source>
        <strain evidence="2">BBK-W-15</strain>
    </source>
</reference>
<gene>
    <name evidence="2" type="ORF">NJ959_25400</name>
</gene>
<protein>
    <submittedName>
        <fullName evidence="2">Uncharacterized protein</fullName>
    </submittedName>
</protein>
<feature type="compositionally biased region" description="Basic and acidic residues" evidence="1">
    <location>
        <begin position="37"/>
        <end position="47"/>
    </location>
</feature>
<dbReference type="AlphaFoldDB" id="A0AAE3GW38"/>
<dbReference type="EMBL" id="JAMZMM010000395">
    <property type="protein sequence ID" value="MCP2731771.1"/>
    <property type="molecule type" value="Genomic_DNA"/>
</dbReference>
<accession>A0AAE3GW38</accession>
<evidence type="ECO:0000313" key="3">
    <source>
        <dbReference type="Proteomes" id="UP001204953"/>
    </source>
</evidence>
<evidence type="ECO:0000256" key="1">
    <source>
        <dbReference type="SAM" id="MobiDB-lite"/>
    </source>
</evidence>
<sequence length="47" mass="5052">MEETSIGGCMAKEKGGREAKKPKKEADATKKQKKDPKRHDGLGGKPA</sequence>
<keyword evidence="3" id="KW-1185">Reference proteome</keyword>
<dbReference type="RefSeq" id="WP_254014504.1">
    <property type="nucleotide sequence ID" value="NZ_JAMZMM010000395.1"/>
</dbReference>
<feature type="compositionally biased region" description="Basic and acidic residues" evidence="1">
    <location>
        <begin position="11"/>
        <end position="30"/>
    </location>
</feature>